<keyword evidence="1" id="KW-0812">Transmembrane</keyword>
<gene>
    <name evidence="2" type="ORF">FYJ78_07710</name>
</gene>
<evidence type="ECO:0000256" key="1">
    <source>
        <dbReference type="SAM" id="Phobius"/>
    </source>
</evidence>
<protein>
    <submittedName>
        <fullName evidence="2">DUF2993 domain-containing protein</fullName>
    </submittedName>
</protein>
<evidence type="ECO:0000313" key="2">
    <source>
        <dbReference type="EMBL" id="MSV25070.1"/>
    </source>
</evidence>
<keyword evidence="1" id="KW-1133">Transmembrane helix</keyword>
<dbReference type="Proteomes" id="UP000430222">
    <property type="component" value="Unassembled WGS sequence"/>
</dbReference>
<evidence type="ECO:0000313" key="3">
    <source>
        <dbReference type="Proteomes" id="UP000430222"/>
    </source>
</evidence>
<proteinExistence type="predicted"/>
<comment type="caution">
    <text evidence="2">The sequence shown here is derived from an EMBL/GenBank/DDBJ whole genome shotgun (WGS) entry which is preliminary data.</text>
</comment>
<accession>A0A6I2UY70</accession>
<keyword evidence="3" id="KW-1185">Reference proteome</keyword>
<reference evidence="2 3" key="1">
    <citation type="submission" date="2019-08" db="EMBL/GenBank/DDBJ databases">
        <title>In-depth cultivation of the pig gut microbiome towards novel bacterial diversity and tailored functional studies.</title>
        <authorList>
            <person name="Wylensek D."/>
            <person name="Hitch T.C.A."/>
            <person name="Clavel T."/>
        </authorList>
    </citation>
    <scope>NUCLEOTIDE SEQUENCE [LARGE SCALE GENOMIC DNA]</scope>
    <source>
        <strain evidence="3">WCA-380-WT-3B3</strain>
    </source>
</reference>
<organism evidence="2 3">
    <name type="scientific">Selenomonas montiformis</name>
    <dbReference type="NCBI Taxonomy" id="2652285"/>
    <lineage>
        <taxon>Bacteria</taxon>
        <taxon>Bacillati</taxon>
        <taxon>Bacillota</taxon>
        <taxon>Negativicutes</taxon>
        <taxon>Selenomonadales</taxon>
        <taxon>Selenomonadaceae</taxon>
        <taxon>Selenomonas</taxon>
    </lineage>
</organism>
<name>A0A6I2UY70_9FIRM</name>
<dbReference type="AlphaFoldDB" id="A0A6I2UY70"/>
<keyword evidence="1" id="KW-0472">Membrane</keyword>
<dbReference type="EMBL" id="VUNL01000007">
    <property type="protein sequence ID" value="MSV25070.1"/>
    <property type="molecule type" value="Genomic_DNA"/>
</dbReference>
<feature type="transmembrane region" description="Helical" evidence="1">
    <location>
        <begin position="19"/>
        <end position="39"/>
    </location>
</feature>
<sequence length="243" mass="26381">MLAPCSVARYVNLRKNLTIAGLFFIILVVSGGLVFPWLARSAVQTRLGRNLSTRDVQVNMDSTPSALMMLGRVDRLNAVIHQAKVGQICLKELTIDGRDIRLDIPGLIGGAGVPVQSAGSLTLKGFVDEESLRDVIERKVDHVEHVQVHITREKVLVTADAKLAGRVADIAMEGQVAEENGALYFLMTRLDLKNTRLGTARLGDLFGNIQLAAPNKMPLGLNVHSVVQTDGAIIITADRDNKE</sequence>